<name>A0A0G0L273_9BACT</name>
<organism evidence="2 3">
    <name type="scientific">Candidatus Woesebacteria bacterium GW2011_GWB1_38_8</name>
    <dbReference type="NCBI Taxonomy" id="1618570"/>
    <lineage>
        <taxon>Bacteria</taxon>
        <taxon>Candidatus Woeseibacteriota</taxon>
    </lineage>
</organism>
<protein>
    <recommendedName>
        <fullName evidence="4">Glycosyltransferase RgtA/B/C/D-like domain-containing protein</fullName>
    </recommendedName>
</protein>
<feature type="transmembrane region" description="Helical" evidence="1">
    <location>
        <begin position="339"/>
        <end position="360"/>
    </location>
</feature>
<accession>A0A0G0L273</accession>
<keyword evidence="1" id="KW-0812">Transmembrane</keyword>
<keyword evidence="1" id="KW-0472">Membrane</keyword>
<feature type="transmembrane region" description="Helical" evidence="1">
    <location>
        <begin position="202"/>
        <end position="228"/>
    </location>
</feature>
<dbReference type="STRING" id="1618570.UT08_C0002G0100"/>
<feature type="transmembrane region" description="Helical" evidence="1">
    <location>
        <begin position="165"/>
        <end position="182"/>
    </location>
</feature>
<comment type="caution">
    <text evidence="2">The sequence shown here is derived from an EMBL/GenBank/DDBJ whole genome shotgun (WGS) entry which is preliminary data.</text>
</comment>
<feature type="transmembrane region" description="Helical" evidence="1">
    <location>
        <begin position="7"/>
        <end position="31"/>
    </location>
</feature>
<gene>
    <name evidence="2" type="ORF">UT08_C0002G0100</name>
</gene>
<evidence type="ECO:0000256" key="1">
    <source>
        <dbReference type="SAM" id="Phobius"/>
    </source>
</evidence>
<feature type="transmembrane region" description="Helical" evidence="1">
    <location>
        <begin position="366"/>
        <end position="386"/>
    </location>
</feature>
<evidence type="ECO:0000313" key="3">
    <source>
        <dbReference type="Proteomes" id="UP000034081"/>
    </source>
</evidence>
<feature type="transmembrane region" description="Helical" evidence="1">
    <location>
        <begin position="398"/>
        <end position="414"/>
    </location>
</feature>
<sequence>MKSITSGYVYLYIIIVAVLFLVRVIIFAFSIGGIEMDSGWHLGVARNLDQRGIYASYTNTITNEKAGDSTSIHGRFSVQDKNGYIYFPAAISVGPGYVIPQALLLKIFGFGWPQFRSWPLISFFGLLILLFYFVYKFGGLLALIIFQIWLWLFPQIYISMSFEAYGEHIALFYLLLSFYLFLKESNSKRTNYLLMFLSGITFSFSILTKFIALFGIAAFVFVFVHDIYLGLRKENLNKIFLAWFFWIIGLLLPIGIFALYRYLNILSTFGAVGWEAVSKDMQLRFKSEGSGLVFKDLDTEFLIKKFLVWKNVGFKSVIFPWVILLLSPIFIYRKVFKKVNSIADIILLNSCLAGFLWFIFISPTGWARHAWISLVLGLVIVFIFIGRLFSIIINQKKYIIALLIGALFFSIIQTREVYPQFLLDQSVVNKWELERYRWGLQGLPTNSIFSITDQKLLTNFFDENIRSEDRVYFLDGFLYSEMSVINNKVFFPYGRYEKLRGENPSGGDSYLLIGPYQKGRLSLVDESYLNEKVNPKCSSTVYENPSYTLCILKKLI</sequence>
<feature type="transmembrane region" description="Helical" evidence="1">
    <location>
        <begin position="84"/>
        <end position="105"/>
    </location>
</feature>
<reference evidence="2 3" key="1">
    <citation type="journal article" date="2015" name="Nature">
        <title>rRNA introns, odd ribosomes, and small enigmatic genomes across a large radiation of phyla.</title>
        <authorList>
            <person name="Brown C.T."/>
            <person name="Hug L.A."/>
            <person name="Thomas B.C."/>
            <person name="Sharon I."/>
            <person name="Castelle C.J."/>
            <person name="Singh A."/>
            <person name="Wilkins M.J."/>
            <person name="Williams K.H."/>
            <person name="Banfield J.F."/>
        </authorList>
    </citation>
    <scope>NUCLEOTIDE SEQUENCE [LARGE SCALE GENOMIC DNA]</scope>
</reference>
<dbReference type="AlphaFoldDB" id="A0A0G0L273"/>
<dbReference type="Proteomes" id="UP000034081">
    <property type="component" value="Unassembled WGS sequence"/>
</dbReference>
<feature type="transmembrane region" description="Helical" evidence="1">
    <location>
        <begin position="117"/>
        <end position="134"/>
    </location>
</feature>
<proteinExistence type="predicted"/>
<keyword evidence="1" id="KW-1133">Transmembrane helix</keyword>
<evidence type="ECO:0000313" key="2">
    <source>
        <dbReference type="EMBL" id="KKQ86078.1"/>
    </source>
</evidence>
<feature type="transmembrane region" description="Helical" evidence="1">
    <location>
        <begin position="240"/>
        <end position="260"/>
    </location>
</feature>
<evidence type="ECO:0008006" key="4">
    <source>
        <dbReference type="Google" id="ProtNLM"/>
    </source>
</evidence>
<dbReference type="EMBL" id="LBVL01000002">
    <property type="protein sequence ID" value="KKQ86078.1"/>
    <property type="molecule type" value="Genomic_DNA"/>
</dbReference>